<dbReference type="EMBL" id="BGPR01058177">
    <property type="protein sequence ID" value="GBO34371.1"/>
    <property type="molecule type" value="Genomic_DNA"/>
</dbReference>
<feature type="non-terminal residue" evidence="1">
    <location>
        <position position="40"/>
    </location>
</feature>
<organism evidence="1 2">
    <name type="scientific">Araneus ventricosus</name>
    <name type="common">Orbweaver spider</name>
    <name type="synonym">Epeira ventricosa</name>
    <dbReference type="NCBI Taxonomy" id="182803"/>
    <lineage>
        <taxon>Eukaryota</taxon>
        <taxon>Metazoa</taxon>
        <taxon>Ecdysozoa</taxon>
        <taxon>Arthropoda</taxon>
        <taxon>Chelicerata</taxon>
        <taxon>Arachnida</taxon>
        <taxon>Araneae</taxon>
        <taxon>Araneomorphae</taxon>
        <taxon>Entelegynae</taxon>
        <taxon>Araneoidea</taxon>
        <taxon>Araneidae</taxon>
        <taxon>Araneus</taxon>
    </lineage>
</organism>
<keyword evidence="2" id="KW-1185">Reference proteome</keyword>
<evidence type="ECO:0000313" key="1">
    <source>
        <dbReference type="EMBL" id="GBO34371.1"/>
    </source>
</evidence>
<gene>
    <name evidence="1" type="ORF">AVEN_228223_1</name>
</gene>
<sequence length="40" mass="4256">MRLGLPSTAVVADRFGVWDRAVAAIALSVLHDVGLITSNY</sequence>
<accession>A0A4Y2WBR8</accession>
<protein>
    <submittedName>
        <fullName evidence="1">Uncharacterized protein</fullName>
    </submittedName>
</protein>
<reference evidence="1 2" key="1">
    <citation type="journal article" date="2019" name="Sci. Rep.">
        <title>Orb-weaving spider Araneus ventricosus genome elucidates the spidroin gene catalogue.</title>
        <authorList>
            <person name="Kono N."/>
            <person name="Nakamura H."/>
            <person name="Ohtoshi R."/>
            <person name="Moran D.A.P."/>
            <person name="Shinohara A."/>
            <person name="Yoshida Y."/>
            <person name="Fujiwara M."/>
            <person name="Mori M."/>
            <person name="Tomita M."/>
            <person name="Arakawa K."/>
        </authorList>
    </citation>
    <scope>NUCLEOTIDE SEQUENCE [LARGE SCALE GENOMIC DNA]</scope>
</reference>
<dbReference type="AlphaFoldDB" id="A0A4Y2WBR8"/>
<name>A0A4Y2WBR8_ARAVE</name>
<evidence type="ECO:0000313" key="2">
    <source>
        <dbReference type="Proteomes" id="UP000499080"/>
    </source>
</evidence>
<dbReference type="Proteomes" id="UP000499080">
    <property type="component" value="Unassembled WGS sequence"/>
</dbReference>
<comment type="caution">
    <text evidence="1">The sequence shown here is derived from an EMBL/GenBank/DDBJ whole genome shotgun (WGS) entry which is preliminary data.</text>
</comment>
<proteinExistence type="predicted"/>